<dbReference type="InterPro" id="IPR016155">
    <property type="entry name" value="Mopterin_synth/thiamin_S_b"/>
</dbReference>
<evidence type="ECO:0000313" key="2">
    <source>
        <dbReference type="Proteomes" id="UP000830167"/>
    </source>
</evidence>
<dbReference type="Proteomes" id="UP000830167">
    <property type="component" value="Chromosome"/>
</dbReference>
<dbReference type="Gene3D" id="3.10.20.30">
    <property type="match status" value="1"/>
</dbReference>
<dbReference type="InterPro" id="IPR003448">
    <property type="entry name" value="Mopterin_biosynth_MoaE"/>
</dbReference>
<dbReference type="RefSeq" id="WP_347436617.1">
    <property type="nucleotide sequence ID" value="NZ_CP089291.1"/>
</dbReference>
<accession>A0ABY4CHC7</accession>
<dbReference type="InterPro" id="IPR003749">
    <property type="entry name" value="ThiS/MoaD-like"/>
</dbReference>
<dbReference type="PANTHER" id="PTHR23404">
    <property type="entry name" value="MOLYBDOPTERIN SYNTHASE RELATED"/>
    <property type="match status" value="1"/>
</dbReference>
<dbReference type="CDD" id="cd00754">
    <property type="entry name" value="Ubl_MoaD"/>
    <property type="match status" value="1"/>
</dbReference>
<evidence type="ECO:0000313" key="1">
    <source>
        <dbReference type="EMBL" id="UOF89921.1"/>
    </source>
</evidence>
<keyword evidence="2" id="KW-1185">Reference proteome</keyword>
<dbReference type="EMBL" id="CP089291">
    <property type="protein sequence ID" value="UOF89921.1"/>
    <property type="molecule type" value="Genomic_DNA"/>
</dbReference>
<dbReference type="SUPFAM" id="SSF54285">
    <property type="entry name" value="MoaD/ThiS"/>
    <property type="match status" value="1"/>
</dbReference>
<dbReference type="Pfam" id="PF02597">
    <property type="entry name" value="ThiS"/>
    <property type="match status" value="1"/>
</dbReference>
<dbReference type="InterPro" id="IPR036563">
    <property type="entry name" value="MoaE_sf"/>
</dbReference>
<organism evidence="1 2">
    <name type="scientific">Fodinisporobacter ferrooxydans</name>
    <dbReference type="NCBI Taxonomy" id="2901836"/>
    <lineage>
        <taxon>Bacteria</taxon>
        <taxon>Bacillati</taxon>
        <taxon>Bacillota</taxon>
        <taxon>Bacilli</taxon>
        <taxon>Bacillales</taxon>
        <taxon>Alicyclobacillaceae</taxon>
        <taxon>Fodinisporobacter</taxon>
    </lineage>
</organism>
<proteinExistence type="predicted"/>
<dbReference type="CDD" id="cd00756">
    <property type="entry name" value="MoaE"/>
    <property type="match status" value="1"/>
</dbReference>
<dbReference type="Pfam" id="PF02391">
    <property type="entry name" value="MoaE"/>
    <property type="match status" value="1"/>
</dbReference>
<sequence length="229" mass="25685">MSYQIQLFAGVAEQIGSSQVEIALPEPASLIEIRETLCSLYPQIQSIIQQCFFAVNESYTTIDTTVSYQDQIAVIPPVSGGEPPYLCTLTNDEINVNELMKHVSNRHAGAILAFVGIVREFTGDKQTIHLEYEGYAKMAIQTMYQICDEIQERWPAAEVAMTHRLGVLQPEDISIAIVVATPHRPAAFEAGRYAIERFKKIVPIWKKEKWSDGSEWIGEQSGTPWNPLI</sequence>
<dbReference type="InterPro" id="IPR012675">
    <property type="entry name" value="Beta-grasp_dom_sf"/>
</dbReference>
<protein>
    <submittedName>
        <fullName evidence="1">Molybdenum cofactor biosynthesis protein MoaE</fullName>
    </submittedName>
</protein>
<reference evidence="1" key="1">
    <citation type="submission" date="2021-12" db="EMBL/GenBank/DDBJ databases">
        <title>Alicyclobacillaceae gen. nov., sp. nov., isolated from chalcocite enrichment system.</title>
        <authorList>
            <person name="Jiang Z."/>
        </authorList>
    </citation>
    <scope>NUCLEOTIDE SEQUENCE</scope>
    <source>
        <strain evidence="1">MYW30-H2</strain>
    </source>
</reference>
<dbReference type="Gene3D" id="3.90.1170.40">
    <property type="entry name" value="Molybdopterin biosynthesis MoaE subunit"/>
    <property type="match status" value="1"/>
</dbReference>
<dbReference type="SUPFAM" id="SSF54690">
    <property type="entry name" value="Molybdopterin synthase subunit MoaE"/>
    <property type="match status" value="1"/>
</dbReference>
<gene>
    <name evidence="1" type="ORF">LSG31_18940</name>
</gene>
<name>A0ABY4CHC7_9BACL</name>